<evidence type="ECO:0000313" key="1">
    <source>
        <dbReference type="EMBL" id="EFF41459.1"/>
    </source>
</evidence>
<dbReference type="RefSeq" id="WP_005683563.1">
    <property type="nucleotide sequence ID" value="NZ_ADNC01000020.1"/>
</dbReference>
<proteinExistence type="predicted"/>
<keyword evidence="2" id="KW-1185">Reference proteome</keyword>
<sequence>MQIKKLIELFEKFLNNNDSLNEQELESLKELWAFYNVKVHLNRLACATFICNTLKKLM</sequence>
<dbReference type="STRING" id="747682.MALL_0041"/>
<accession>D4XW20</accession>
<reference evidence="1 2" key="1">
    <citation type="submission" date="2010-03" db="EMBL/GenBank/DDBJ databases">
        <authorList>
            <person name="Glass J.I."/>
            <person name="Benders G.A."/>
            <person name="Durkin A.S."/>
            <person name="Farmerie W.G."/>
            <person name="Hlavinka K."/>
            <person name="Hostetler J."/>
            <person name="Jackson J."/>
            <person name="May M.A."/>
            <person name="Miller R.H."/>
            <person name="Paralanov V."/>
            <person name="Radune D."/>
            <person name="Szczypinski B."/>
            <person name="Brown D.R."/>
        </authorList>
    </citation>
    <scope>NUCLEOTIDE SEQUENCE [LARGE SCALE GENOMIC DNA]</scope>
    <source>
        <strain evidence="1 2">A21JP2</strain>
    </source>
</reference>
<protein>
    <submittedName>
        <fullName evidence="1">Uncharacterized protein</fullName>
    </submittedName>
</protein>
<dbReference type="OrthoDB" id="9804157at2"/>
<dbReference type="AlphaFoldDB" id="D4XW20"/>
<dbReference type="Proteomes" id="UP000004757">
    <property type="component" value="Unassembled WGS sequence"/>
</dbReference>
<dbReference type="EMBL" id="ADNC01000020">
    <property type="protein sequence ID" value="EFF41459.1"/>
    <property type="molecule type" value="Genomic_DNA"/>
</dbReference>
<gene>
    <name evidence="1" type="ORF">MALL_0041</name>
</gene>
<organism evidence="1 2">
    <name type="scientific">Mycoplasmopsis alligatoris A21JP2</name>
    <dbReference type="NCBI Taxonomy" id="747682"/>
    <lineage>
        <taxon>Bacteria</taxon>
        <taxon>Bacillati</taxon>
        <taxon>Mycoplasmatota</taxon>
        <taxon>Mycoplasmoidales</taxon>
        <taxon>Metamycoplasmataceae</taxon>
        <taxon>Mycoplasmopsis</taxon>
    </lineage>
</organism>
<comment type="caution">
    <text evidence="1">The sequence shown here is derived from an EMBL/GenBank/DDBJ whole genome shotgun (WGS) entry which is preliminary data.</text>
</comment>
<dbReference type="Gene3D" id="3.90.1010.10">
    <property type="match status" value="1"/>
</dbReference>
<evidence type="ECO:0000313" key="2">
    <source>
        <dbReference type="Proteomes" id="UP000004757"/>
    </source>
</evidence>
<dbReference type="SUPFAM" id="SSF82649">
    <property type="entry name" value="SufE/NifU"/>
    <property type="match status" value="1"/>
</dbReference>
<name>D4XW20_9BACT</name>